<dbReference type="PANTHER" id="PTHR22946">
    <property type="entry name" value="DIENELACTONE HYDROLASE DOMAIN-CONTAINING PROTEIN-RELATED"/>
    <property type="match status" value="1"/>
</dbReference>
<dbReference type="PANTHER" id="PTHR22946:SF9">
    <property type="entry name" value="POLYKETIDE TRANSFERASE AF380"/>
    <property type="match status" value="1"/>
</dbReference>
<evidence type="ECO:0000256" key="1">
    <source>
        <dbReference type="ARBA" id="ARBA00022801"/>
    </source>
</evidence>
<feature type="domain" description="PET hydrolase/cutinase-like" evidence="3">
    <location>
        <begin position="88"/>
        <end position="194"/>
    </location>
</feature>
<dbReference type="InterPro" id="IPR029058">
    <property type="entry name" value="AB_hydrolase_fold"/>
</dbReference>
<dbReference type="GO" id="GO:0052689">
    <property type="term" value="F:carboxylic ester hydrolase activity"/>
    <property type="evidence" value="ECO:0007669"/>
    <property type="project" value="UniProtKB-ARBA"/>
</dbReference>
<keyword evidence="5" id="KW-1185">Reference proteome</keyword>
<dbReference type="OrthoDB" id="192696at2"/>
<feature type="chain" id="PRO_5016612233" description="PET hydrolase/cutinase-like domain-containing protein" evidence="2">
    <location>
        <begin position="23"/>
        <end position="355"/>
    </location>
</feature>
<dbReference type="PROSITE" id="PS51257">
    <property type="entry name" value="PROKAR_LIPOPROTEIN"/>
    <property type="match status" value="1"/>
</dbReference>
<feature type="signal peptide" evidence="2">
    <location>
        <begin position="1"/>
        <end position="22"/>
    </location>
</feature>
<reference evidence="4 5" key="1">
    <citation type="submission" date="2018-07" db="EMBL/GenBank/DDBJ databases">
        <title>Dyella tabacisoli L4-6T, whole genome shotgun sequence.</title>
        <authorList>
            <person name="Zhou X.-K."/>
            <person name="Li W.-J."/>
            <person name="Duan Y.-Q."/>
        </authorList>
    </citation>
    <scope>NUCLEOTIDE SEQUENCE [LARGE SCALE GENOMIC DNA]</scope>
    <source>
        <strain evidence="4 5">L4-6</strain>
    </source>
</reference>
<dbReference type="Gene3D" id="3.40.50.1820">
    <property type="entry name" value="alpha/beta hydrolase"/>
    <property type="match status" value="1"/>
</dbReference>
<dbReference type="PIRSF" id="PIRSF031982">
    <property type="entry name" value="UCP031982_abhydr"/>
    <property type="match status" value="1"/>
</dbReference>
<accession>A0A369UT31</accession>
<protein>
    <recommendedName>
        <fullName evidence="3">PET hydrolase/cutinase-like domain-containing protein</fullName>
    </recommendedName>
</protein>
<proteinExistence type="predicted"/>
<evidence type="ECO:0000313" key="5">
    <source>
        <dbReference type="Proteomes" id="UP000253782"/>
    </source>
</evidence>
<evidence type="ECO:0000256" key="2">
    <source>
        <dbReference type="SAM" id="SignalP"/>
    </source>
</evidence>
<dbReference type="RefSeq" id="WP_114843865.1">
    <property type="nucleotide sequence ID" value="NZ_JBHSPE010000001.1"/>
</dbReference>
<organism evidence="4 5">
    <name type="scientific">Dyella tabacisoli</name>
    <dbReference type="NCBI Taxonomy" id="2282381"/>
    <lineage>
        <taxon>Bacteria</taxon>
        <taxon>Pseudomonadati</taxon>
        <taxon>Pseudomonadota</taxon>
        <taxon>Gammaproteobacteria</taxon>
        <taxon>Lysobacterales</taxon>
        <taxon>Rhodanobacteraceae</taxon>
        <taxon>Dyella</taxon>
    </lineage>
</organism>
<dbReference type="InterPro" id="IPR016986">
    <property type="entry name" value="UCP031982_abhydr"/>
</dbReference>
<keyword evidence="2" id="KW-0732">Signal</keyword>
<evidence type="ECO:0000313" key="4">
    <source>
        <dbReference type="EMBL" id="RDD83473.1"/>
    </source>
</evidence>
<dbReference type="EMBL" id="QQAH01000001">
    <property type="protein sequence ID" value="RDD83473.1"/>
    <property type="molecule type" value="Genomic_DNA"/>
</dbReference>
<comment type="caution">
    <text evidence="4">The sequence shown here is derived from an EMBL/GenBank/DDBJ whole genome shotgun (WGS) entry which is preliminary data.</text>
</comment>
<sequence length="355" mass="37118">MFKRNGFSCVALLALACSSLHATSVGELHRTTTTPTAAIRDAEHRDQLRVTVWYPAVDGAVESPLDIGAPGHPSFRSGSAAVDAAIADGKHPVVLLSHGFGGSARMMGWFGTAMARAGYVVVAVDHPGNNGRDPMTMAGGTLIWERPEDLRAAINAVQKDPLIAPHLDMHRLGVAGFSAGGFTALVSAGARFNLDRFKTFCHTHASDPTCLPQKEAPDVTFAAREQALNSAPLAALTAHAGDDHSITGVKAVFVMAPGPIQGLEPDTLKALKTPVAIILGNADKVALPGTNGDTAARLLPHATLKTLPDVGHYDFLGNCTETGLKEEPLCALKLPQDGTHDAAIAMAKALFAKNL</sequence>
<dbReference type="Pfam" id="PF12740">
    <property type="entry name" value="PETase"/>
    <property type="match status" value="1"/>
</dbReference>
<evidence type="ECO:0000259" key="3">
    <source>
        <dbReference type="Pfam" id="PF12740"/>
    </source>
</evidence>
<dbReference type="InterPro" id="IPR041127">
    <property type="entry name" value="PET_hydrolase/cutinase-like"/>
</dbReference>
<dbReference type="InterPro" id="IPR050261">
    <property type="entry name" value="FrsA_esterase"/>
</dbReference>
<dbReference type="SUPFAM" id="SSF53474">
    <property type="entry name" value="alpha/beta-Hydrolases"/>
    <property type="match status" value="1"/>
</dbReference>
<dbReference type="Proteomes" id="UP000253782">
    <property type="component" value="Unassembled WGS sequence"/>
</dbReference>
<dbReference type="AlphaFoldDB" id="A0A369UT31"/>
<gene>
    <name evidence="4" type="ORF">DVJ77_02530</name>
</gene>
<keyword evidence="1" id="KW-0378">Hydrolase</keyword>
<name>A0A369UT31_9GAMM</name>